<dbReference type="EMBL" id="JBAKAR010000012">
    <property type="protein sequence ID" value="MEL0614208.1"/>
    <property type="molecule type" value="Genomic_DNA"/>
</dbReference>
<comment type="caution">
    <text evidence="5">The sequence shown here is derived from an EMBL/GenBank/DDBJ whole genome shotgun (WGS) entry which is preliminary data.</text>
</comment>
<feature type="domain" description="Nudix hydrolase" evidence="4">
    <location>
        <begin position="95"/>
        <end position="225"/>
    </location>
</feature>
<evidence type="ECO:0000313" key="5">
    <source>
        <dbReference type="EMBL" id="MEL0614208.1"/>
    </source>
</evidence>
<comment type="cofactor">
    <cofactor evidence="1">
        <name>Mg(2+)</name>
        <dbReference type="ChEBI" id="CHEBI:18420"/>
    </cofactor>
</comment>
<name>A0ABU9G6T7_9GAMM</name>
<evidence type="ECO:0000313" key="6">
    <source>
        <dbReference type="Proteomes" id="UP001379949"/>
    </source>
</evidence>
<dbReference type="PROSITE" id="PS51462">
    <property type="entry name" value="NUDIX"/>
    <property type="match status" value="1"/>
</dbReference>
<dbReference type="SUPFAM" id="SSF55811">
    <property type="entry name" value="Nudix"/>
    <property type="match status" value="1"/>
</dbReference>
<sequence>MSFILSHQMDTFGGIIIDAKALPNDQNAFEQGLVSLLEKAKEGSFRLIWVTLDRVQSAFVPFLAQHDFVFHNCSEESLTMICRIDETSYAPFSPTHTLGTGAIVINAKDELLVMRDNWSNYRGYKLPGGYIEQGENIEEAVVREVLEETGVSTEFDAVLGLRTRHPVQFNKSNLYIVCRLTALDERIVITDTEEVAEACWMPVNDYLADVNIHAFNRKMVAELRHCSGLQPTHADISLAPNARHEVFFAKK</sequence>
<evidence type="ECO:0000256" key="2">
    <source>
        <dbReference type="ARBA" id="ARBA00022801"/>
    </source>
</evidence>
<dbReference type="PROSITE" id="PS00893">
    <property type="entry name" value="NUDIX_BOX"/>
    <property type="match status" value="1"/>
</dbReference>
<dbReference type="InterPro" id="IPR015797">
    <property type="entry name" value="NUDIX_hydrolase-like_dom_sf"/>
</dbReference>
<dbReference type="InterPro" id="IPR020084">
    <property type="entry name" value="NUDIX_hydrolase_CS"/>
</dbReference>
<gene>
    <name evidence="5" type="ORF">V6242_13715</name>
</gene>
<dbReference type="Gene3D" id="3.90.79.10">
    <property type="entry name" value="Nucleoside Triphosphate Pyrophosphohydrolase"/>
    <property type="match status" value="1"/>
</dbReference>
<dbReference type="InterPro" id="IPR003293">
    <property type="entry name" value="Nudix_hydrolase6-like"/>
</dbReference>
<dbReference type="RefSeq" id="WP_341567742.1">
    <property type="nucleotide sequence ID" value="NZ_JBAKAR010000012.1"/>
</dbReference>
<dbReference type="InterPro" id="IPR040618">
    <property type="entry name" value="Pre-Nudix"/>
</dbReference>
<dbReference type="PRINTS" id="PR00502">
    <property type="entry name" value="NUDIXFAMILY"/>
</dbReference>
<protein>
    <submittedName>
        <fullName evidence="5">NUDIX domain-containing protein</fullName>
    </submittedName>
</protein>
<keyword evidence="6" id="KW-1185">Reference proteome</keyword>
<dbReference type="CDD" id="cd04670">
    <property type="entry name" value="NUDIX_ASFGF2_Nudt6"/>
    <property type="match status" value="1"/>
</dbReference>
<dbReference type="Pfam" id="PF00293">
    <property type="entry name" value="NUDIX"/>
    <property type="match status" value="1"/>
</dbReference>
<dbReference type="InterPro" id="IPR000086">
    <property type="entry name" value="NUDIX_hydrolase_dom"/>
</dbReference>
<dbReference type="Pfam" id="PF18290">
    <property type="entry name" value="Nudix_hydro"/>
    <property type="match status" value="1"/>
</dbReference>
<accession>A0ABU9G6T7</accession>
<dbReference type="Gene3D" id="3.40.630.30">
    <property type="match status" value="1"/>
</dbReference>
<keyword evidence="2 3" id="KW-0378">Hydrolase</keyword>
<proteinExistence type="inferred from homology"/>
<evidence type="ECO:0000256" key="3">
    <source>
        <dbReference type="RuleBase" id="RU003476"/>
    </source>
</evidence>
<evidence type="ECO:0000259" key="4">
    <source>
        <dbReference type="PROSITE" id="PS51462"/>
    </source>
</evidence>
<reference evidence="5 6" key="1">
    <citation type="submission" date="2024-02" db="EMBL/GenBank/DDBJ databases">
        <title>Bacteria isolated from the canopy kelp, Nereocystis luetkeana.</title>
        <authorList>
            <person name="Pfister C.A."/>
            <person name="Younker I.T."/>
            <person name="Light S.H."/>
        </authorList>
    </citation>
    <scope>NUCLEOTIDE SEQUENCE [LARGE SCALE GENOMIC DNA]</scope>
    <source>
        <strain evidence="5 6">TI.4.07</strain>
    </source>
</reference>
<comment type="similarity">
    <text evidence="3">Belongs to the Nudix hydrolase family.</text>
</comment>
<dbReference type="PANTHER" id="PTHR13994">
    <property type="entry name" value="NUDIX HYDROLASE RELATED"/>
    <property type="match status" value="1"/>
</dbReference>
<organism evidence="5 6">
    <name type="scientific">Marinomonas arenicola</name>
    <dbReference type="NCBI Taxonomy" id="569601"/>
    <lineage>
        <taxon>Bacteria</taxon>
        <taxon>Pseudomonadati</taxon>
        <taxon>Pseudomonadota</taxon>
        <taxon>Gammaproteobacteria</taxon>
        <taxon>Oceanospirillales</taxon>
        <taxon>Oceanospirillaceae</taxon>
        <taxon>Marinomonas</taxon>
    </lineage>
</organism>
<dbReference type="InterPro" id="IPR020476">
    <property type="entry name" value="Nudix_hydrolase"/>
</dbReference>
<evidence type="ECO:0000256" key="1">
    <source>
        <dbReference type="ARBA" id="ARBA00001946"/>
    </source>
</evidence>
<dbReference type="PANTHER" id="PTHR13994:SF13">
    <property type="entry name" value="FI03680P"/>
    <property type="match status" value="1"/>
</dbReference>
<dbReference type="Proteomes" id="UP001379949">
    <property type="component" value="Unassembled WGS sequence"/>
</dbReference>